<dbReference type="InterPro" id="IPR050257">
    <property type="entry name" value="eL8/uL1-like"/>
</dbReference>
<evidence type="ECO:0000256" key="1">
    <source>
        <dbReference type="ARBA" id="ARBA00007337"/>
    </source>
</evidence>
<protein>
    <recommendedName>
        <fullName evidence="3">H/ACA ribonucleoprotein complex subunit 2</fullName>
    </recommendedName>
    <alternativeName>
        <fullName evidence="3">Nucleolar protein family A member 2</fullName>
    </alternativeName>
</protein>
<keyword evidence="7" id="KW-1185">Reference proteome</keyword>
<dbReference type="PROSITE" id="PS01082">
    <property type="entry name" value="RIBOSOMAL_L7AE"/>
    <property type="match status" value="1"/>
</dbReference>
<dbReference type="HOGENOM" id="CLU_084513_0_0_1"/>
<evidence type="ECO:0000313" key="7">
    <source>
        <dbReference type="Proteomes" id="UP000019373"/>
    </source>
</evidence>
<dbReference type="InterPro" id="IPR004037">
    <property type="entry name" value="Ribosomal_eL8-like_CS"/>
</dbReference>
<dbReference type="GO" id="GO:0042254">
    <property type="term" value="P:ribosome biogenesis"/>
    <property type="evidence" value="ECO:0007669"/>
    <property type="project" value="InterPro"/>
</dbReference>
<feature type="region of interest" description="Disordered" evidence="4">
    <location>
        <begin position="1"/>
        <end position="50"/>
    </location>
</feature>
<evidence type="ECO:0000256" key="2">
    <source>
        <dbReference type="ARBA" id="ARBA00022884"/>
    </source>
</evidence>
<comment type="similarity">
    <text evidence="1 3">Belongs to the eukaryotic ribosomal protein eL8 family.</text>
</comment>
<dbReference type="AlphaFoldDB" id="U1GGS3"/>
<dbReference type="eggNOG" id="KOG3167">
    <property type="taxonomic scope" value="Eukaryota"/>
</dbReference>
<dbReference type="EMBL" id="KE720681">
    <property type="protein sequence ID" value="ERF76877.1"/>
    <property type="molecule type" value="Genomic_DNA"/>
</dbReference>
<comment type="function">
    <text evidence="3">Required for ribosome biogenesis. Part of a complex which catalyzes pseudouridylation of rRNA. This involves the isomerization of uridine such that the ribose is subsequently attached to C5, instead of the normal N1. Pseudouridine ('psi') residues may serve to stabilize the conformation of rRNAs.</text>
</comment>
<accession>U1GGS3</accession>
<keyword evidence="2 3" id="KW-0694">RNA-binding</keyword>
<sequence>MAKEKDPTLSKEERKALKRAEKEKTKRSDSNGVHKPKDSKKEKKKERAALAEKVTNAVESGKAVIVAEDEAQVAVKSGVEEDESKEKKGISTRPVGALVPFANPLADEKVAKKVFRGVKKAAASKSLKRGVKEVVKALRKSPTVPSSPPPGVVVLAADISPMDVISHIPVLCEDHSIPYIYVTSRAELGMAGQTKRPTSVVMVTGSVGGKVKKEGEKEKEGEGEWKETFAGLVKVVEREGRHVKI</sequence>
<feature type="compositionally biased region" description="Basic and acidic residues" evidence="4">
    <location>
        <begin position="35"/>
        <end position="50"/>
    </location>
</feature>
<keyword evidence="3" id="KW-0539">Nucleus</keyword>
<evidence type="ECO:0000256" key="3">
    <source>
        <dbReference type="RuleBase" id="RU366039"/>
    </source>
</evidence>
<dbReference type="PRINTS" id="PR00883">
    <property type="entry name" value="NUCLEARHMG"/>
</dbReference>
<dbReference type="InterPro" id="IPR029064">
    <property type="entry name" value="Ribosomal_eL30-like_sf"/>
</dbReference>
<dbReference type="RefSeq" id="XP_007785702.1">
    <property type="nucleotide sequence ID" value="XM_007787512.1"/>
</dbReference>
<dbReference type="PANTHER" id="PTHR23105">
    <property type="entry name" value="RIBOSOMAL PROTEIN L7AE FAMILY MEMBER"/>
    <property type="match status" value="1"/>
</dbReference>
<dbReference type="Proteomes" id="UP000019373">
    <property type="component" value="Unassembled WGS sequence"/>
</dbReference>
<dbReference type="InterPro" id="IPR004038">
    <property type="entry name" value="Ribosomal_eL8/eL30/eS12/Gad45"/>
</dbReference>
<dbReference type="Gene3D" id="3.30.1330.30">
    <property type="match status" value="1"/>
</dbReference>
<dbReference type="GO" id="GO:0031120">
    <property type="term" value="P:snRNA pseudouridine synthesis"/>
    <property type="evidence" value="ECO:0007669"/>
    <property type="project" value="UniProtKB-UniRule"/>
</dbReference>
<feature type="compositionally biased region" description="Basic and acidic residues" evidence="4">
    <location>
        <begin position="1"/>
        <end position="29"/>
    </location>
</feature>
<name>U1GGS3_ENDPU</name>
<dbReference type="SUPFAM" id="SSF55315">
    <property type="entry name" value="L30e-like"/>
    <property type="match status" value="1"/>
</dbReference>
<evidence type="ECO:0000259" key="5">
    <source>
        <dbReference type="Pfam" id="PF01248"/>
    </source>
</evidence>
<proteinExistence type="inferred from homology"/>
<dbReference type="InterPro" id="IPR002415">
    <property type="entry name" value="H/ACA_rnp_Nhp2-like"/>
</dbReference>
<dbReference type="OrthoDB" id="5364946at2759"/>
<dbReference type="OMA" id="GEWKETF"/>
<comment type="subcellular location">
    <subcellularLocation>
        <location evidence="3">Nucleus</location>
        <location evidence="3">Nucleolus</location>
    </subcellularLocation>
</comment>
<keyword evidence="3" id="KW-0687">Ribonucleoprotein</keyword>
<dbReference type="GO" id="GO:0000398">
    <property type="term" value="P:mRNA splicing, via spliceosome"/>
    <property type="evidence" value="ECO:0007669"/>
    <property type="project" value="UniProtKB-UniRule"/>
</dbReference>
<dbReference type="GO" id="GO:0031429">
    <property type="term" value="C:box H/ACA snoRNP complex"/>
    <property type="evidence" value="ECO:0007669"/>
    <property type="project" value="UniProtKB-UniRule"/>
</dbReference>
<dbReference type="GeneID" id="19237641"/>
<reference evidence="7" key="1">
    <citation type="journal article" date="2014" name="BMC Genomics">
        <title>Genome characteristics reveal the impact of lichenization on lichen-forming fungus Endocarpon pusillum Hedwig (Verrucariales, Ascomycota).</title>
        <authorList>
            <person name="Wang Y.-Y."/>
            <person name="Liu B."/>
            <person name="Zhang X.-Y."/>
            <person name="Zhou Q.-M."/>
            <person name="Zhang T."/>
            <person name="Li H."/>
            <person name="Yu Y.-F."/>
            <person name="Zhang X.-L."/>
            <person name="Hao X.-Y."/>
            <person name="Wang M."/>
            <person name="Wang L."/>
            <person name="Wei J.-C."/>
        </authorList>
    </citation>
    <scope>NUCLEOTIDE SEQUENCE [LARGE SCALE GENOMIC DNA]</scope>
    <source>
        <strain evidence="7">Z07020 / HMAS-L-300199</strain>
    </source>
</reference>
<gene>
    <name evidence="6" type="ORF">EPUS_02588</name>
</gene>
<comment type="function">
    <text evidence="3">Common component of the spliceosome and rRNA processing machinery.</text>
</comment>
<dbReference type="GO" id="GO:0003723">
    <property type="term" value="F:RNA binding"/>
    <property type="evidence" value="ECO:0007669"/>
    <property type="project" value="UniProtKB-UniRule"/>
</dbReference>
<dbReference type="Pfam" id="PF01248">
    <property type="entry name" value="Ribosomal_L7Ae"/>
    <property type="match status" value="1"/>
</dbReference>
<evidence type="ECO:0000256" key="4">
    <source>
        <dbReference type="SAM" id="MobiDB-lite"/>
    </source>
</evidence>
<organism evidence="6 7">
    <name type="scientific">Endocarpon pusillum (strain Z07020 / HMAS-L-300199)</name>
    <name type="common">Lichen-forming fungus</name>
    <dbReference type="NCBI Taxonomy" id="1263415"/>
    <lineage>
        <taxon>Eukaryota</taxon>
        <taxon>Fungi</taxon>
        <taxon>Dikarya</taxon>
        <taxon>Ascomycota</taxon>
        <taxon>Pezizomycotina</taxon>
        <taxon>Eurotiomycetes</taxon>
        <taxon>Chaetothyriomycetidae</taxon>
        <taxon>Verrucariales</taxon>
        <taxon>Verrucariaceae</taxon>
        <taxon>Endocarpon</taxon>
    </lineage>
</organism>
<feature type="domain" description="Ribosomal protein eL8/eL30/eS12/Gadd45" evidence="5">
    <location>
        <begin position="113"/>
        <end position="204"/>
    </location>
</feature>
<evidence type="ECO:0000313" key="6">
    <source>
        <dbReference type="EMBL" id="ERF76877.1"/>
    </source>
</evidence>